<comment type="similarity">
    <text evidence="1">Belongs to the paxM FAD-dependent monooxygenase family.</text>
</comment>
<dbReference type="SUPFAM" id="SSF51905">
    <property type="entry name" value="FAD/NAD(P)-binding domain"/>
    <property type="match status" value="1"/>
</dbReference>
<evidence type="ECO:0000256" key="3">
    <source>
        <dbReference type="ARBA" id="ARBA00022827"/>
    </source>
</evidence>
<evidence type="ECO:0000313" key="7">
    <source>
        <dbReference type="Proteomes" id="UP000723463"/>
    </source>
</evidence>
<dbReference type="Pfam" id="PF01494">
    <property type="entry name" value="FAD_binding_3"/>
    <property type="match status" value="1"/>
</dbReference>
<dbReference type="InterPro" id="IPR036188">
    <property type="entry name" value="FAD/NAD-bd_sf"/>
</dbReference>
<dbReference type="Gene3D" id="3.50.50.60">
    <property type="entry name" value="FAD/NAD(P)-binding domain"/>
    <property type="match status" value="1"/>
</dbReference>
<dbReference type="InterPro" id="IPR050562">
    <property type="entry name" value="FAD_mOase_fung"/>
</dbReference>
<keyword evidence="7" id="KW-1185">Reference proteome</keyword>
<protein>
    <recommendedName>
        <fullName evidence="5">FAD-binding domain-containing protein</fullName>
    </recommendedName>
</protein>
<evidence type="ECO:0000256" key="2">
    <source>
        <dbReference type="ARBA" id="ARBA00022630"/>
    </source>
</evidence>
<dbReference type="GO" id="GO:0004497">
    <property type="term" value="F:monooxygenase activity"/>
    <property type="evidence" value="ECO:0007669"/>
    <property type="project" value="InterPro"/>
</dbReference>
<dbReference type="GO" id="GO:0071949">
    <property type="term" value="F:FAD binding"/>
    <property type="evidence" value="ECO:0007669"/>
    <property type="project" value="InterPro"/>
</dbReference>
<keyword evidence="2" id="KW-0285">Flavoprotein</keyword>
<dbReference type="AlphaFoldDB" id="A0A9P6FA75"/>
<keyword evidence="4" id="KW-0560">Oxidoreductase</keyword>
<evidence type="ECO:0000256" key="1">
    <source>
        <dbReference type="ARBA" id="ARBA00007992"/>
    </source>
</evidence>
<sequence length="349" mass="38880">MSTATTTDPQPHILIAGAGLGGLMLGASLERCNIPYTIFERASTVKPLGSALSVGGQIMPVFEQLGLYEKYVDMAKPFTMSTDIRESGESLPALDLEVAEDMCGYSGYIVARPLLYDLLLSQIPKHKILFNKRVLTISEKEEKVTIQTSDNSIYEGAILVGADGAYSAVRQRLYDVLKKEGKLPRSDQEDLPFNCTCLVGQTEPLDVDKFPQLKDPKHPFINTLGDNKPFTQNTVAWVVIEHLTENTSKAAQEQRFRHSENSEWGPHAAQTMCDQTRDFPIPFGNGKLTLGDMYDMTPKDQISKVMLEEKIFKTWYYGRTVLLGDGLPLRATSYTPLVAKVPSQQCMMR</sequence>
<evidence type="ECO:0000259" key="5">
    <source>
        <dbReference type="Pfam" id="PF01494"/>
    </source>
</evidence>
<dbReference type="PANTHER" id="PTHR47356:SF2">
    <property type="entry name" value="FAD-BINDING DOMAIN-CONTAINING PROTEIN-RELATED"/>
    <property type="match status" value="1"/>
</dbReference>
<comment type="caution">
    <text evidence="6">The sequence shown here is derived from an EMBL/GenBank/DDBJ whole genome shotgun (WGS) entry which is preliminary data.</text>
</comment>
<dbReference type="Proteomes" id="UP000723463">
    <property type="component" value="Unassembled WGS sequence"/>
</dbReference>
<reference evidence="6" key="1">
    <citation type="journal article" date="2020" name="Fungal Divers.">
        <title>Resolving the Mortierellaceae phylogeny through synthesis of multi-gene phylogenetics and phylogenomics.</title>
        <authorList>
            <person name="Vandepol N."/>
            <person name="Liber J."/>
            <person name="Desiro A."/>
            <person name="Na H."/>
            <person name="Kennedy M."/>
            <person name="Barry K."/>
            <person name="Grigoriev I.V."/>
            <person name="Miller A.N."/>
            <person name="O'Donnell K."/>
            <person name="Stajich J.E."/>
            <person name="Bonito G."/>
        </authorList>
    </citation>
    <scope>NUCLEOTIDE SEQUENCE</scope>
    <source>
        <strain evidence="6">NRRL 2591</strain>
    </source>
</reference>
<evidence type="ECO:0000256" key="4">
    <source>
        <dbReference type="ARBA" id="ARBA00023002"/>
    </source>
</evidence>
<dbReference type="PANTHER" id="PTHR47356">
    <property type="entry name" value="FAD-DEPENDENT MONOOXYGENASE ASQG-RELATED"/>
    <property type="match status" value="1"/>
</dbReference>
<dbReference type="PRINTS" id="PR00420">
    <property type="entry name" value="RNGMNOXGNASE"/>
</dbReference>
<keyword evidence="3" id="KW-0274">FAD</keyword>
<proteinExistence type="inferred from homology"/>
<accession>A0A9P6FA75</accession>
<dbReference type="InterPro" id="IPR002938">
    <property type="entry name" value="FAD-bd"/>
</dbReference>
<organism evidence="6 7">
    <name type="scientific">Mortierella hygrophila</name>
    <dbReference type="NCBI Taxonomy" id="979708"/>
    <lineage>
        <taxon>Eukaryota</taxon>
        <taxon>Fungi</taxon>
        <taxon>Fungi incertae sedis</taxon>
        <taxon>Mucoromycota</taxon>
        <taxon>Mortierellomycotina</taxon>
        <taxon>Mortierellomycetes</taxon>
        <taxon>Mortierellales</taxon>
        <taxon>Mortierellaceae</taxon>
        <taxon>Mortierella</taxon>
    </lineage>
</organism>
<dbReference type="EMBL" id="JAAAXW010000067">
    <property type="protein sequence ID" value="KAF9545697.1"/>
    <property type="molecule type" value="Genomic_DNA"/>
</dbReference>
<feature type="domain" description="FAD-binding" evidence="5">
    <location>
        <begin position="13"/>
        <end position="274"/>
    </location>
</feature>
<evidence type="ECO:0000313" key="6">
    <source>
        <dbReference type="EMBL" id="KAF9545697.1"/>
    </source>
</evidence>
<name>A0A9P6FA75_9FUNG</name>
<gene>
    <name evidence="6" type="ORF">EC957_010560</name>
</gene>